<organism evidence="4 5">
    <name type="scientific">Dactylosporangium salmoneum</name>
    <dbReference type="NCBI Taxonomy" id="53361"/>
    <lineage>
        <taxon>Bacteria</taxon>
        <taxon>Bacillati</taxon>
        <taxon>Actinomycetota</taxon>
        <taxon>Actinomycetes</taxon>
        <taxon>Micromonosporales</taxon>
        <taxon>Micromonosporaceae</taxon>
        <taxon>Dactylosporangium</taxon>
    </lineage>
</organism>
<dbReference type="InterPro" id="IPR019490">
    <property type="entry name" value="Glu6P/Mann6P_isomerase_C"/>
</dbReference>
<gene>
    <name evidence="4" type="ORF">GCM10010170_097330</name>
</gene>
<protein>
    <submittedName>
        <fullName evidence="4">SIS domain-containing protein</fullName>
    </submittedName>
</protein>
<feature type="domain" description="SIS" evidence="3">
    <location>
        <begin position="58"/>
        <end position="191"/>
    </location>
</feature>
<sequence length="402" mass="41473">MNPLEGTAGVRGHREIDHALLDNAEALEKNDPGGMLRATASAGAQVRESAALAAETDLSKLGDEGRPRAVVIAGVGTAARTGDILETVAGPRCPVPVLAHRSAGIPGWVGAADVVIAVSASGRSPEALAAAEAAGRRGARLVAIGAPDTQLHALADRFRAPFIPVPRRAPARASLWGLAVPVLLAGRQLGLVKVNEADFAETASRLDADAERCRTALESFVNPGKSLALDLAHSVPIVWGSSPLATVAARRFGDTLSANARYPAVVGALGEAGRGRVGLLDGVYGGLAEADRDIFADPGESDSPATRLRLVLLRDGGLASDEEETDGEPIAVEERRAEAVQELAERRGVRVSLITAEGGSALERLASLVAVPDFASIYLGLAHGFDPMAVPAVSEMKELANP</sequence>
<comment type="caution">
    <text evidence="4">The sequence shown here is derived from an EMBL/GenBank/DDBJ whole genome shotgun (WGS) entry which is preliminary data.</text>
</comment>
<evidence type="ECO:0000256" key="1">
    <source>
        <dbReference type="ARBA" id="ARBA00010523"/>
    </source>
</evidence>
<dbReference type="EMBL" id="BAAARV010000102">
    <property type="protein sequence ID" value="GAA2386754.1"/>
    <property type="molecule type" value="Genomic_DNA"/>
</dbReference>
<keyword evidence="5" id="KW-1185">Reference proteome</keyword>
<dbReference type="CDD" id="cd05637">
    <property type="entry name" value="SIS_PGI_PMI_2"/>
    <property type="match status" value="1"/>
</dbReference>
<proteinExistence type="inferred from homology"/>
<reference evidence="5" key="1">
    <citation type="journal article" date="2019" name="Int. J. Syst. Evol. Microbiol.">
        <title>The Global Catalogue of Microorganisms (GCM) 10K type strain sequencing project: providing services to taxonomists for standard genome sequencing and annotation.</title>
        <authorList>
            <consortium name="The Broad Institute Genomics Platform"/>
            <consortium name="The Broad Institute Genome Sequencing Center for Infectious Disease"/>
            <person name="Wu L."/>
            <person name="Ma J."/>
        </authorList>
    </citation>
    <scope>NUCLEOTIDE SEQUENCE [LARGE SCALE GENOMIC DNA]</scope>
    <source>
        <strain evidence="5">JCM 3272</strain>
    </source>
</reference>
<keyword evidence="2" id="KW-0413">Isomerase</keyword>
<dbReference type="Proteomes" id="UP001501444">
    <property type="component" value="Unassembled WGS sequence"/>
</dbReference>
<evidence type="ECO:0000256" key="2">
    <source>
        <dbReference type="ARBA" id="ARBA00023235"/>
    </source>
</evidence>
<accession>A0ABP5USW3</accession>
<dbReference type="InterPro" id="IPR001347">
    <property type="entry name" value="SIS_dom"/>
</dbReference>
<dbReference type="Pfam" id="PF10432">
    <property type="entry name" value="bact-PGI_C"/>
    <property type="match status" value="1"/>
</dbReference>
<evidence type="ECO:0000259" key="3">
    <source>
        <dbReference type="PROSITE" id="PS51464"/>
    </source>
</evidence>
<dbReference type="RefSeq" id="WP_344619539.1">
    <property type="nucleotide sequence ID" value="NZ_BAAARV010000102.1"/>
</dbReference>
<dbReference type="Gene3D" id="3.40.50.10490">
    <property type="entry name" value="Glucose-6-phosphate isomerase like protein, domain 1"/>
    <property type="match status" value="2"/>
</dbReference>
<name>A0ABP5USW3_9ACTN</name>
<comment type="similarity">
    <text evidence="1">Belongs to the PGI/PMI family.</text>
</comment>
<evidence type="ECO:0000313" key="5">
    <source>
        <dbReference type="Proteomes" id="UP001501444"/>
    </source>
</evidence>
<dbReference type="PROSITE" id="PS51464">
    <property type="entry name" value="SIS"/>
    <property type="match status" value="1"/>
</dbReference>
<dbReference type="SUPFAM" id="SSF53697">
    <property type="entry name" value="SIS domain"/>
    <property type="match status" value="1"/>
</dbReference>
<dbReference type="InterPro" id="IPR046348">
    <property type="entry name" value="SIS_dom_sf"/>
</dbReference>
<evidence type="ECO:0000313" key="4">
    <source>
        <dbReference type="EMBL" id="GAA2386754.1"/>
    </source>
</evidence>